<accession>A0A6J7DGH6</accession>
<feature type="transmembrane region" description="Helical" evidence="1">
    <location>
        <begin position="68"/>
        <end position="91"/>
    </location>
</feature>
<evidence type="ECO:0000313" key="6">
    <source>
        <dbReference type="EMBL" id="CAB5061805.1"/>
    </source>
</evidence>
<keyword evidence="1" id="KW-0472">Membrane</keyword>
<evidence type="ECO:0000313" key="4">
    <source>
        <dbReference type="EMBL" id="CAB4867975.1"/>
    </source>
</evidence>
<keyword evidence="1" id="KW-1133">Transmembrane helix</keyword>
<evidence type="ECO:0000313" key="2">
    <source>
        <dbReference type="EMBL" id="CAB4662737.1"/>
    </source>
</evidence>
<name>A0A6J7DGH6_9ZZZZ</name>
<proteinExistence type="predicted"/>
<feature type="transmembrane region" description="Helical" evidence="1">
    <location>
        <begin position="103"/>
        <end position="126"/>
    </location>
</feature>
<evidence type="ECO:0000313" key="3">
    <source>
        <dbReference type="EMBL" id="CAB4749287.1"/>
    </source>
</evidence>
<evidence type="ECO:0000313" key="5">
    <source>
        <dbReference type="EMBL" id="CAB4928115.1"/>
    </source>
</evidence>
<feature type="transmembrane region" description="Helical" evidence="1">
    <location>
        <begin position="43"/>
        <end position="61"/>
    </location>
</feature>
<organism evidence="4">
    <name type="scientific">freshwater metagenome</name>
    <dbReference type="NCBI Taxonomy" id="449393"/>
    <lineage>
        <taxon>unclassified sequences</taxon>
        <taxon>metagenomes</taxon>
        <taxon>ecological metagenomes</taxon>
    </lineage>
</organism>
<dbReference type="EMBL" id="CAFBQL010000008">
    <property type="protein sequence ID" value="CAB5061805.1"/>
    <property type="molecule type" value="Genomic_DNA"/>
</dbReference>
<reference evidence="4" key="1">
    <citation type="submission" date="2020-05" db="EMBL/GenBank/DDBJ databases">
        <authorList>
            <person name="Chiriac C."/>
            <person name="Salcher M."/>
            <person name="Ghai R."/>
            <person name="Kavagutti S V."/>
        </authorList>
    </citation>
    <scope>NUCLEOTIDE SEQUENCE</scope>
</reference>
<evidence type="ECO:0000256" key="1">
    <source>
        <dbReference type="SAM" id="Phobius"/>
    </source>
</evidence>
<protein>
    <submittedName>
        <fullName evidence="4">Unannotated protein</fullName>
    </submittedName>
</protein>
<keyword evidence="1" id="KW-0812">Transmembrane</keyword>
<dbReference type="AlphaFoldDB" id="A0A6J7DGH6"/>
<dbReference type="EMBL" id="CAEZWT010000013">
    <property type="protein sequence ID" value="CAB4662737.1"/>
    <property type="molecule type" value="Genomic_DNA"/>
</dbReference>
<dbReference type="EMBL" id="CAFBLE010000006">
    <property type="protein sequence ID" value="CAB4867975.1"/>
    <property type="molecule type" value="Genomic_DNA"/>
</dbReference>
<sequence length="130" mass="13810">MTSPTIQRPPVKISAAGLTKPGVAVLQFLIISLFVLIELTLRHGIGILTGLAICAVVLGGMRFGRTGTAYICAVTPPIAFATFLLFSLVLIDGLHPSRVGLDFIASLASAAPYLIIGSALAWLNYFKNRR</sequence>
<feature type="transmembrane region" description="Helical" evidence="1">
    <location>
        <begin position="21"/>
        <end position="37"/>
    </location>
</feature>
<dbReference type="EMBL" id="CAFBMV010000008">
    <property type="protein sequence ID" value="CAB4928115.1"/>
    <property type="molecule type" value="Genomic_DNA"/>
</dbReference>
<gene>
    <name evidence="2" type="ORF">UFOPK2289_00639</name>
    <name evidence="3" type="ORF">UFOPK2822_00709</name>
    <name evidence="4" type="ORF">UFOPK3346_00854</name>
    <name evidence="5" type="ORF">UFOPK3670_01097</name>
    <name evidence="6" type="ORF">UFOPK4308_01144</name>
</gene>
<dbReference type="EMBL" id="CAEZZC010000008">
    <property type="protein sequence ID" value="CAB4749287.1"/>
    <property type="molecule type" value="Genomic_DNA"/>
</dbReference>